<feature type="transmembrane region" description="Helical" evidence="5">
    <location>
        <begin position="124"/>
        <end position="143"/>
    </location>
</feature>
<dbReference type="InterPro" id="IPR007271">
    <property type="entry name" value="Nuc_sug_transpt"/>
</dbReference>
<name>A0A7S4VRH3_9DINO</name>
<feature type="transmembrane region" description="Helical" evidence="5">
    <location>
        <begin position="252"/>
        <end position="269"/>
    </location>
</feature>
<feature type="transmembrane region" description="Helical" evidence="5">
    <location>
        <begin position="150"/>
        <end position="169"/>
    </location>
</feature>
<dbReference type="Pfam" id="PF04142">
    <property type="entry name" value="Nuc_sug_transp"/>
    <property type="match status" value="1"/>
</dbReference>
<evidence type="ECO:0000256" key="2">
    <source>
        <dbReference type="ARBA" id="ARBA00022692"/>
    </source>
</evidence>
<evidence type="ECO:0000256" key="1">
    <source>
        <dbReference type="ARBA" id="ARBA00004141"/>
    </source>
</evidence>
<reference evidence="6" key="1">
    <citation type="submission" date="2021-01" db="EMBL/GenBank/DDBJ databases">
        <authorList>
            <person name="Corre E."/>
            <person name="Pelletier E."/>
            <person name="Niang G."/>
            <person name="Scheremetjew M."/>
            <person name="Finn R."/>
            <person name="Kale V."/>
            <person name="Holt S."/>
            <person name="Cochrane G."/>
            <person name="Meng A."/>
            <person name="Brown T."/>
            <person name="Cohen L."/>
        </authorList>
    </citation>
    <scope>NUCLEOTIDE SEQUENCE</scope>
    <source>
        <strain evidence="6">CCMP3105</strain>
    </source>
</reference>
<dbReference type="PANTHER" id="PTHR10231">
    <property type="entry name" value="NUCLEOTIDE-SUGAR TRANSMEMBRANE TRANSPORTER"/>
    <property type="match status" value="1"/>
</dbReference>
<dbReference type="AlphaFoldDB" id="A0A7S4VRH3"/>
<dbReference type="EMBL" id="HBNR01040227">
    <property type="protein sequence ID" value="CAE4598567.1"/>
    <property type="molecule type" value="Transcribed_RNA"/>
</dbReference>
<evidence type="ECO:0000256" key="5">
    <source>
        <dbReference type="SAM" id="Phobius"/>
    </source>
</evidence>
<organism evidence="6">
    <name type="scientific">Alexandrium monilatum</name>
    <dbReference type="NCBI Taxonomy" id="311494"/>
    <lineage>
        <taxon>Eukaryota</taxon>
        <taxon>Sar</taxon>
        <taxon>Alveolata</taxon>
        <taxon>Dinophyceae</taxon>
        <taxon>Gonyaulacales</taxon>
        <taxon>Pyrocystaceae</taxon>
        <taxon>Alexandrium</taxon>
    </lineage>
</organism>
<keyword evidence="2 5" id="KW-0812">Transmembrane</keyword>
<feature type="transmembrane region" description="Helical" evidence="5">
    <location>
        <begin position="281"/>
        <end position="300"/>
    </location>
</feature>
<evidence type="ECO:0000313" key="6">
    <source>
        <dbReference type="EMBL" id="CAE4598567.1"/>
    </source>
</evidence>
<sequence length="343" mass="37795">MSSSLREPLLPTRQPKPAAPKETRLAVTAGAFLCFVLVRSVHPIVIDISKTDGSLPYGKATPCVINSAVDVVLGNLMAFMFRGTAGLKQCWDPATLKVFSVIAVLYAFGDFLEMVSMSVMGGAAYQILLQSKLLITALIIWVLRGQRQTLLQWNVLVTIAMGMSAFVLVDESSSQAPFRPIGLLFVVAKVFFSCLCAVLTEKYLKAFRDMPIYVQVAQLKFAWLWTSLVLTLAFDGNVRENGFFDGWDGRTLVVACSWVCKGWTTFLVLKNLDSVLKNIGEAAAILVIYLFDVVVAEKVMDYLPVSPKEFRLSVFLMVLVIVLTVVTYTMAPTQKSQASSKMS</sequence>
<evidence type="ECO:0000256" key="4">
    <source>
        <dbReference type="ARBA" id="ARBA00023136"/>
    </source>
</evidence>
<dbReference type="GO" id="GO:0015165">
    <property type="term" value="F:pyrimidine nucleotide-sugar transmembrane transporter activity"/>
    <property type="evidence" value="ECO:0007669"/>
    <property type="project" value="InterPro"/>
</dbReference>
<dbReference type="GO" id="GO:0000139">
    <property type="term" value="C:Golgi membrane"/>
    <property type="evidence" value="ECO:0007669"/>
    <property type="project" value="InterPro"/>
</dbReference>
<evidence type="ECO:0000256" key="3">
    <source>
        <dbReference type="ARBA" id="ARBA00022989"/>
    </source>
</evidence>
<comment type="subcellular location">
    <subcellularLocation>
        <location evidence="1">Membrane</location>
        <topology evidence="1">Multi-pass membrane protein</topology>
    </subcellularLocation>
</comment>
<protein>
    <recommendedName>
        <fullName evidence="7">Sugar phosphate transporter domain-containing protein</fullName>
    </recommendedName>
</protein>
<gene>
    <name evidence="6" type="ORF">AMON00008_LOCUS27883</name>
</gene>
<keyword evidence="3 5" id="KW-1133">Transmembrane helix</keyword>
<accession>A0A7S4VRH3</accession>
<proteinExistence type="predicted"/>
<evidence type="ECO:0008006" key="7">
    <source>
        <dbReference type="Google" id="ProtNLM"/>
    </source>
</evidence>
<feature type="transmembrane region" description="Helical" evidence="5">
    <location>
        <begin position="181"/>
        <end position="200"/>
    </location>
</feature>
<feature type="transmembrane region" description="Helical" evidence="5">
    <location>
        <begin position="212"/>
        <end position="232"/>
    </location>
</feature>
<keyword evidence="4 5" id="KW-0472">Membrane</keyword>
<feature type="transmembrane region" description="Helical" evidence="5">
    <location>
        <begin position="312"/>
        <end position="331"/>
    </location>
</feature>